<dbReference type="Proteomes" id="UP001589774">
    <property type="component" value="Unassembled WGS sequence"/>
</dbReference>
<feature type="domain" description="DUF3823" evidence="2">
    <location>
        <begin position="29"/>
        <end position="118"/>
    </location>
</feature>
<accession>A0ABV6HCU7</accession>
<evidence type="ECO:0000313" key="4">
    <source>
        <dbReference type="EMBL" id="MFC0316680.1"/>
    </source>
</evidence>
<dbReference type="RefSeq" id="WP_130858067.1">
    <property type="nucleotide sequence ID" value="NZ_JBHLWO010000001.1"/>
</dbReference>
<dbReference type="Pfam" id="PF18003">
    <property type="entry name" value="DUF3823_C"/>
    <property type="match status" value="1"/>
</dbReference>
<comment type="caution">
    <text evidence="4">The sequence shown here is derived from an EMBL/GenBank/DDBJ whole genome shotgun (WGS) entry which is preliminary data.</text>
</comment>
<sequence length="225" mass="24895">MKKYCIYSLLIFVTLLAGCGKDNYDEPTSTLTGRIVYQGEPLQLKGTNESVRVQLFQDGYDFRTPLDVFVSQDGSFSAKLFDGHYKLVTRDGNGPWLNTRDTTEVELRGTASVDLEVTPYFTISNSSISLSGNVMNTSFTINQIVDAAQIDRVMLLLNTTTFVDEVANVVRAEYTGDDVQVGQMALNVDFSDEPDAVNGRALFGRICVWPSGSDQGIYSPVVRLR</sequence>
<dbReference type="InterPro" id="IPR024278">
    <property type="entry name" value="DUF3823_N"/>
</dbReference>
<evidence type="ECO:0000259" key="2">
    <source>
        <dbReference type="Pfam" id="PF12866"/>
    </source>
</evidence>
<reference evidence="4 5" key="1">
    <citation type="submission" date="2024-09" db="EMBL/GenBank/DDBJ databases">
        <authorList>
            <person name="Sun Q."/>
            <person name="Mori K."/>
        </authorList>
    </citation>
    <scope>NUCLEOTIDE SEQUENCE [LARGE SCALE GENOMIC DNA]</scope>
    <source>
        <strain evidence="4 5">CCM 7765</strain>
    </source>
</reference>
<dbReference type="Gene3D" id="2.60.40.1120">
    <property type="entry name" value="Carboxypeptidase-like, regulatory domain"/>
    <property type="match status" value="1"/>
</dbReference>
<evidence type="ECO:0000259" key="3">
    <source>
        <dbReference type="Pfam" id="PF18003"/>
    </source>
</evidence>
<keyword evidence="1" id="KW-0732">Signal</keyword>
<name>A0ABV6HCU7_9SPHI</name>
<feature type="domain" description="DUF3823" evidence="3">
    <location>
        <begin position="121"/>
        <end position="223"/>
    </location>
</feature>
<dbReference type="PROSITE" id="PS51257">
    <property type="entry name" value="PROKAR_LIPOPROTEIN"/>
    <property type="match status" value="1"/>
</dbReference>
<dbReference type="Pfam" id="PF12866">
    <property type="entry name" value="DUF3823"/>
    <property type="match status" value="1"/>
</dbReference>
<dbReference type="EMBL" id="JBHLWO010000001">
    <property type="protein sequence ID" value="MFC0316680.1"/>
    <property type="molecule type" value="Genomic_DNA"/>
</dbReference>
<evidence type="ECO:0000313" key="5">
    <source>
        <dbReference type="Proteomes" id="UP001589774"/>
    </source>
</evidence>
<dbReference type="Gene3D" id="2.60.40.2060">
    <property type="match status" value="1"/>
</dbReference>
<evidence type="ECO:0000256" key="1">
    <source>
        <dbReference type="SAM" id="SignalP"/>
    </source>
</evidence>
<gene>
    <name evidence="4" type="ORF">ACFFI0_00115</name>
</gene>
<feature type="signal peptide" evidence="1">
    <location>
        <begin position="1"/>
        <end position="17"/>
    </location>
</feature>
<dbReference type="InterPro" id="IPR041186">
    <property type="entry name" value="DUF3823_C"/>
</dbReference>
<organism evidence="4 5">
    <name type="scientific">Olivibacter oleidegradans</name>
    <dbReference type="NCBI Taxonomy" id="760123"/>
    <lineage>
        <taxon>Bacteria</taxon>
        <taxon>Pseudomonadati</taxon>
        <taxon>Bacteroidota</taxon>
        <taxon>Sphingobacteriia</taxon>
        <taxon>Sphingobacteriales</taxon>
        <taxon>Sphingobacteriaceae</taxon>
        <taxon>Olivibacter</taxon>
    </lineage>
</organism>
<keyword evidence="5" id="KW-1185">Reference proteome</keyword>
<feature type="chain" id="PRO_5045219206" evidence="1">
    <location>
        <begin position="18"/>
        <end position="225"/>
    </location>
</feature>
<protein>
    <submittedName>
        <fullName evidence="4">DUF3823 domain-containing protein</fullName>
    </submittedName>
</protein>
<proteinExistence type="predicted"/>